<accession>A0A0F9VI37</accession>
<dbReference type="GO" id="GO:0004518">
    <property type="term" value="F:nuclease activity"/>
    <property type="evidence" value="ECO:0007669"/>
    <property type="project" value="UniProtKB-KW"/>
</dbReference>
<evidence type="ECO:0000256" key="3">
    <source>
        <dbReference type="ARBA" id="ARBA00022801"/>
    </source>
</evidence>
<dbReference type="EMBL" id="LAZR01000523">
    <property type="protein sequence ID" value="KKN65493.1"/>
    <property type="molecule type" value="Genomic_DNA"/>
</dbReference>
<comment type="cofactor">
    <cofactor evidence="1">
        <name>Mg(2+)</name>
        <dbReference type="ChEBI" id="CHEBI:18420"/>
    </cofactor>
</comment>
<evidence type="ECO:0000259" key="4">
    <source>
        <dbReference type="Pfam" id="PF08774"/>
    </source>
</evidence>
<dbReference type="GO" id="GO:0003676">
    <property type="term" value="F:nucleic acid binding"/>
    <property type="evidence" value="ECO:0007669"/>
    <property type="project" value="InterPro"/>
</dbReference>
<gene>
    <name evidence="5" type="ORF">LCGC14_0480970</name>
</gene>
<evidence type="ECO:0000313" key="5">
    <source>
        <dbReference type="EMBL" id="KKN65493.1"/>
    </source>
</evidence>
<evidence type="ECO:0000256" key="1">
    <source>
        <dbReference type="ARBA" id="ARBA00001946"/>
    </source>
</evidence>
<proteinExistence type="predicted"/>
<name>A0A0F9VI37_9ZZZZ</name>
<keyword evidence="3" id="KW-0378">Hydrolase</keyword>
<dbReference type="Pfam" id="PF08774">
    <property type="entry name" value="VRR_NUC"/>
    <property type="match status" value="1"/>
</dbReference>
<organism evidence="5">
    <name type="scientific">marine sediment metagenome</name>
    <dbReference type="NCBI Taxonomy" id="412755"/>
    <lineage>
        <taxon>unclassified sequences</taxon>
        <taxon>metagenomes</taxon>
        <taxon>ecological metagenomes</taxon>
    </lineage>
</organism>
<comment type="caution">
    <text evidence="5">The sequence shown here is derived from an EMBL/GenBank/DDBJ whole genome shotgun (WGS) entry which is preliminary data.</text>
</comment>
<reference evidence="5" key="1">
    <citation type="journal article" date="2015" name="Nature">
        <title>Complex archaea that bridge the gap between prokaryotes and eukaryotes.</title>
        <authorList>
            <person name="Spang A."/>
            <person name="Saw J.H."/>
            <person name="Jorgensen S.L."/>
            <person name="Zaremba-Niedzwiedzka K."/>
            <person name="Martijn J."/>
            <person name="Lind A.E."/>
            <person name="van Eijk R."/>
            <person name="Schleper C."/>
            <person name="Guy L."/>
            <person name="Ettema T.J."/>
        </authorList>
    </citation>
    <scope>NUCLEOTIDE SEQUENCE</scope>
</reference>
<dbReference type="GO" id="GO:0016788">
    <property type="term" value="F:hydrolase activity, acting on ester bonds"/>
    <property type="evidence" value="ECO:0007669"/>
    <property type="project" value="InterPro"/>
</dbReference>
<feature type="domain" description="VRR-NUC" evidence="4">
    <location>
        <begin position="9"/>
        <end position="78"/>
    </location>
</feature>
<sequence length="93" mass="11095">MNETDFSTQIVDLFRYLGWKYYHTHDSRRSVAGFPDYVAVKPPRVLFIELKKEKGKLSWEQDEWGYLLSKCPGVEYYVWRPSDDVESILKGER</sequence>
<dbReference type="AlphaFoldDB" id="A0A0F9VI37"/>
<dbReference type="InterPro" id="IPR011856">
    <property type="entry name" value="tRNA_endonuc-like_dom_sf"/>
</dbReference>
<dbReference type="InterPro" id="IPR014883">
    <property type="entry name" value="VRR_NUC"/>
</dbReference>
<keyword evidence="2" id="KW-0540">Nuclease</keyword>
<dbReference type="Gene3D" id="3.40.1350.10">
    <property type="match status" value="1"/>
</dbReference>
<evidence type="ECO:0000256" key="2">
    <source>
        <dbReference type="ARBA" id="ARBA00022722"/>
    </source>
</evidence>
<protein>
    <recommendedName>
        <fullName evidence="4">VRR-NUC domain-containing protein</fullName>
    </recommendedName>
</protein>